<dbReference type="EMBL" id="MU069746">
    <property type="protein sequence ID" value="KAF5834619.1"/>
    <property type="molecule type" value="Genomic_DNA"/>
</dbReference>
<dbReference type="Gene3D" id="4.10.1050.10">
    <property type="entry name" value="At2g23090-like"/>
    <property type="match status" value="1"/>
</dbReference>
<keyword evidence="7" id="KW-1185">Reference proteome</keyword>
<comment type="subcellular location">
    <subcellularLocation>
        <location evidence="2">Cytoplasm</location>
    </subcellularLocation>
    <subcellularLocation>
        <location evidence="1">Nucleus</location>
    </subcellularLocation>
</comment>
<evidence type="ECO:0000313" key="6">
    <source>
        <dbReference type="EMBL" id="KAF5834619.1"/>
    </source>
</evidence>
<dbReference type="PANTHER" id="PTHR21213">
    <property type="entry name" value="GEO09665P1-RELATED"/>
    <property type="match status" value="1"/>
</dbReference>
<comment type="caution">
    <text evidence="6">The sequence shown here is derived from an EMBL/GenBank/DDBJ whole genome shotgun (WGS) entry which is preliminary data.</text>
</comment>
<evidence type="ECO:0000256" key="2">
    <source>
        <dbReference type="ARBA" id="ARBA00004496"/>
    </source>
</evidence>
<accession>A0ABQ7GJ36</accession>
<evidence type="ECO:0000256" key="3">
    <source>
        <dbReference type="ARBA" id="ARBA00022490"/>
    </source>
</evidence>
<keyword evidence="4" id="KW-0539">Nucleus</keyword>
<feature type="compositionally biased region" description="Basic and acidic residues" evidence="5">
    <location>
        <begin position="62"/>
        <end position="79"/>
    </location>
</feature>
<proteinExistence type="predicted"/>
<evidence type="ECO:0000256" key="1">
    <source>
        <dbReference type="ARBA" id="ARBA00004123"/>
    </source>
</evidence>
<dbReference type="PANTHER" id="PTHR21213:SF0">
    <property type="entry name" value="ZINC FINGER PROTEIN 706"/>
    <property type="match status" value="1"/>
</dbReference>
<dbReference type="Proteomes" id="UP000815325">
    <property type="component" value="Unassembled WGS sequence"/>
</dbReference>
<gene>
    <name evidence="6" type="ORF">DUNSADRAFT_8660</name>
</gene>
<organism evidence="6 7">
    <name type="scientific">Dunaliella salina</name>
    <name type="common">Green alga</name>
    <name type="synonym">Protococcus salinus</name>
    <dbReference type="NCBI Taxonomy" id="3046"/>
    <lineage>
        <taxon>Eukaryota</taxon>
        <taxon>Viridiplantae</taxon>
        <taxon>Chlorophyta</taxon>
        <taxon>core chlorophytes</taxon>
        <taxon>Chlorophyceae</taxon>
        <taxon>CS clade</taxon>
        <taxon>Chlamydomonadales</taxon>
        <taxon>Dunaliellaceae</taxon>
        <taxon>Dunaliella</taxon>
    </lineage>
</organism>
<feature type="region of interest" description="Disordered" evidence="5">
    <location>
        <begin position="1"/>
        <end position="35"/>
    </location>
</feature>
<dbReference type="SUPFAM" id="SSF118359">
    <property type="entry name" value="Expressed protein At2g23090/F21P24.15"/>
    <property type="match status" value="1"/>
</dbReference>
<keyword evidence="3" id="KW-0963">Cytoplasm</keyword>
<evidence type="ECO:0000256" key="4">
    <source>
        <dbReference type="ARBA" id="ARBA00023242"/>
    </source>
</evidence>
<sequence>MGKAKPAKHTAAELKKKEADATTNKGGGKAGMSDRLGGDKGHAKFACHICKTTAPSLASMQIHHDAKHPKEPWEPEKCINNHADGPVYKGVAIRGSTKK</sequence>
<evidence type="ECO:0000313" key="7">
    <source>
        <dbReference type="Proteomes" id="UP000815325"/>
    </source>
</evidence>
<feature type="compositionally biased region" description="Basic and acidic residues" evidence="5">
    <location>
        <begin position="10"/>
        <end position="20"/>
    </location>
</feature>
<evidence type="ECO:0000256" key="5">
    <source>
        <dbReference type="SAM" id="MobiDB-lite"/>
    </source>
</evidence>
<dbReference type="InterPro" id="IPR045230">
    <property type="entry name" value="MBS1/2-like"/>
</dbReference>
<protein>
    <submittedName>
        <fullName evidence="6">Uncharacterized protein</fullName>
    </submittedName>
</protein>
<reference evidence="6" key="1">
    <citation type="submission" date="2017-08" db="EMBL/GenBank/DDBJ databases">
        <authorList>
            <person name="Polle J.E."/>
            <person name="Barry K."/>
            <person name="Cushman J."/>
            <person name="Schmutz J."/>
            <person name="Tran D."/>
            <person name="Hathwaick L.T."/>
            <person name="Yim W.C."/>
            <person name="Jenkins J."/>
            <person name="Mckie-Krisberg Z.M."/>
            <person name="Prochnik S."/>
            <person name="Lindquist E."/>
            <person name="Dockter R.B."/>
            <person name="Adam C."/>
            <person name="Molina H."/>
            <person name="Bunkerborg J."/>
            <person name="Jin E."/>
            <person name="Buchheim M."/>
            <person name="Magnuson J."/>
        </authorList>
    </citation>
    <scope>NUCLEOTIDE SEQUENCE</scope>
    <source>
        <strain evidence="6">CCAP 19/18</strain>
    </source>
</reference>
<dbReference type="InterPro" id="IPR026939">
    <property type="entry name" value="ZNF706/At2g23090_sf"/>
</dbReference>
<feature type="region of interest" description="Disordered" evidence="5">
    <location>
        <begin position="62"/>
        <end position="99"/>
    </location>
</feature>
<name>A0ABQ7GJ36_DUNSA</name>